<dbReference type="AlphaFoldDB" id="A0A6A4SCB2"/>
<comment type="caution">
    <text evidence="2">The sequence shown here is derived from an EMBL/GenBank/DDBJ whole genome shotgun (WGS) entry which is preliminary data.</text>
</comment>
<dbReference type="Proteomes" id="UP000438429">
    <property type="component" value="Unassembled WGS sequence"/>
</dbReference>
<protein>
    <submittedName>
        <fullName evidence="2">Uncharacterized protein</fullName>
    </submittedName>
</protein>
<name>A0A6A4SCB2_SCOMX</name>
<evidence type="ECO:0000313" key="3">
    <source>
        <dbReference type="Proteomes" id="UP000438429"/>
    </source>
</evidence>
<accession>A0A6A4SCB2</accession>
<organism evidence="2 3">
    <name type="scientific">Scophthalmus maximus</name>
    <name type="common">Turbot</name>
    <name type="synonym">Psetta maxima</name>
    <dbReference type="NCBI Taxonomy" id="52904"/>
    <lineage>
        <taxon>Eukaryota</taxon>
        <taxon>Metazoa</taxon>
        <taxon>Chordata</taxon>
        <taxon>Craniata</taxon>
        <taxon>Vertebrata</taxon>
        <taxon>Euteleostomi</taxon>
        <taxon>Actinopterygii</taxon>
        <taxon>Neopterygii</taxon>
        <taxon>Teleostei</taxon>
        <taxon>Neoteleostei</taxon>
        <taxon>Acanthomorphata</taxon>
        <taxon>Carangaria</taxon>
        <taxon>Pleuronectiformes</taxon>
        <taxon>Pleuronectoidei</taxon>
        <taxon>Scophthalmidae</taxon>
        <taxon>Scophthalmus</taxon>
    </lineage>
</organism>
<evidence type="ECO:0000256" key="1">
    <source>
        <dbReference type="SAM" id="MobiDB-lite"/>
    </source>
</evidence>
<proteinExistence type="predicted"/>
<dbReference type="EMBL" id="VEVO01000017">
    <property type="protein sequence ID" value="KAF0028524.1"/>
    <property type="molecule type" value="Genomic_DNA"/>
</dbReference>
<reference evidence="2 3" key="1">
    <citation type="submission" date="2019-06" db="EMBL/GenBank/DDBJ databases">
        <title>Draft genomes of female and male turbot (Scophthalmus maximus).</title>
        <authorList>
            <person name="Xu H."/>
            <person name="Xu X.-W."/>
            <person name="Shao C."/>
            <person name="Chen S."/>
        </authorList>
    </citation>
    <scope>NUCLEOTIDE SEQUENCE [LARGE SCALE GENOMIC DNA]</scope>
    <source>
        <strain evidence="2">Ysfricsl-2016a</strain>
        <tissue evidence="2">Blood</tissue>
    </source>
</reference>
<sequence>MRYVMSPTRRLLSDNEIPPTSPLRNLRRVQDCRLLFWLSAHFTGIPPDFSSSSERPLAVKKDKPTLSAKR</sequence>
<gene>
    <name evidence="2" type="ORF">F2P81_019611</name>
</gene>
<feature type="region of interest" description="Disordered" evidence="1">
    <location>
        <begin position="46"/>
        <end position="70"/>
    </location>
</feature>
<evidence type="ECO:0000313" key="2">
    <source>
        <dbReference type="EMBL" id="KAF0028524.1"/>
    </source>
</evidence>